<dbReference type="InterPro" id="IPR008844">
    <property type="entry name" value="Spore_GerAC-like"/>
</dbReference>
<reference evidence="11" key="1">
    <citation type="journal article" date="2019" name="Int. J. Syst. Evol. Microbiol.">
        <title>The Global Catalogue of Microorganisms (GCM) 10K type strain sequencing project: providing services to taxonomists for standard genome sequencing and annotation.</title>
        <authorList>
            <consortium name="The Broad Institute Genomics Platform"/>
            <consortium name="The Broad Institute Genome Sequencing Center for Infectious Disease"/>
            <person name="Wu L."/>
            <person name="Ma J."/>
        </authorList>
    </citation>
    <scope>NUCLEOTIDE SEQUENCE [LARGE SCALE GENOMIC DNA]</scope>
    <source>
        <strain evidence="11">CGMCC 4.1621</strain>
    </source>
</reference>
<evidence type="ECO:0000256" key="1">
    <source>
        <dbReference type="ARBA" id="ARBA00004635"/>
    </source>
</evidence>
<evidence type="ECO:0000256" key="6">
    <source>
        <dbReference type="ARBA" id="ARBA00023139"/>
    </source>
</evidence>
<proteinExistence type="inferred from homology"/>
<dbReference type="Proteomes" id="UP001596410">
    <property type="component" value="Unassembled WGS sequence"/>
</dbReference>
<evidence type="ECO:0000256" key="5">
    <source>
        <dbReference type="ARBA" id="ARBA00023136"/>
    </source>
</evidence>
<evidence type="ECO:0000259" key="8">
    <source>
        <dbReference type="Pfam" id="PF05504"/>
    </source>
</evidence>
<dbReference type="NCBIfam" id="TIGR02887">
    <property type="entry name" value="spore_ger_x_C"/>
    <property type="match status" value="1"/>
</dbReference>
<feature type="domain" description="Spore germination protein N-terminal" evidence="9">
    <location>
        <begin position="21"/>
        <end position="192"/>
    </location>
</feature>
<dbReference type="RefSeq" id="WP_204708508.1">
    <property type="nucleotide sequence ID" value="NZ_JBHSZV010000047.1"/>
</dbReference>
<evidence type="ECO:0000256" key="4">
    <source>
        <dbReference type="ARBA" id="ARBA00022729"/>
    </source>
</evidence>
<comment type="caution">
    <text evidence="10">The sequence shown here is derived from an EMBL/GenBank/DDBJ whole genome shotgun (WGS) entry which is preliminary data.</text>
</comment>
<keyword evidence="3" id="KW-0309">Germination</keyword>
<dbReference type="EMBL" id="JBHSZV010000047">
    <property type="protein sequence ID" value="MFC7063389.1"/>
    <property type="molecule type" value="Genomic_DNA"/>
</dbReference>
<comment type="subcellular location">
    <subcellularLocation>
        <location evidence="1">Membrane</location>
        <topology evidence="1">Lipid-anchor</topology>
    </subcellularLocation>
</comment>
<dbReference type="Pfam" id="PF25198">
    <property type="entry name" value="Spore_GerAC_N"/>
    <property type="match status" value="1"/>
</dbReference>
<evidence type="ECO:0000259" key="9">
    <source>
        <dbReference type="Pfam" id="PF25198"/>
    </source>
</evidence>
<dbReference type="Gene3D" id="3.30.300.210">
    <property type="entry name" value="Nutrient germinant receptor protein C, domain 3"/>
    <property type="match status" value="1"/>
</dbReference>
<feature type="domain" description="Spore germination GerAC-like C-terminal" evidence="8">
    <location>
        <begin position="225"/>
        <end position="389"/>
    </location>
</feature>
<keyword evidence="4" id="KW-0732">Signal</keyword>
<evidence type="ECO:0000313" key="11">
    <source>
        <dbReference type="Proteomes" id="UP001596410"/>
    </source>
</evidence>
<dbReference type="Pfam" id="PF05504">
    <property type="entry name" value="Spore_GerAC"/>
    <property type="match status" value="1"/>
</dbReference>
<keyword evidence="7" id="KW-0449">Lipoprotein</keyword>
<evidence type="ECO:0000313" key="10">
    <source>
        <dbReference type="EMBL" id="MFC7063389.1"/>
    </source>
</evidence>
<keyword evidence="11" id="KW-1185">Reference proteome</keyword>
<dbReference type="InterPro" id="IPR038501">
    <property type="entry name" value="Spore_GerAC_C_sf"/>
</dbReference>
<dbReference type="Gene3D" id="6.20.190.10">
    <property type="entry name" value="Nutrient germinant receptor protein C, domain 1"/>
    <property type="match status" value="1"/>
</dbReference>
<keyword evidence="5" id="KW-0472">Membrane</keyword>
<sequence length="400" mass="44729">MIRIFSLLWLLSLILLAGCWDQNELEEVALVMGMGIDKTEDDLYHVSFQVVNPGQVTGGEMTKGGEGTAVTTYSEKGKTLFETVRKISKKVPRNLSFSHMVVLIISEDLVKEQGLLEVMDFTERYYGFRSTALVLLARDGKAEPILSILNPLERIPAMKIQETLIQTAEVWGENPEQNINDVIRTLSNKSKGGSLNGITLVGNKEEGQKTSKNQQAVPTTFVEINGVALLKDGKLESWMDDKEARGVSWVQNEIQKTVVTAQCEKNEQEMAVEVRQSNTKLKATMSQGKPEITLNIRAEGPLEEVACPIDLTKPEVIFDLNNKFASAIKQEVTKSIKLAQEQKNDVFGFGDAVNRSHPKEWKKIEGEWPDTFADMNVQVNVEFFIRGTGLRTKPLILDKK</sequence>
<dbReference type="InterPro" id="IPR046953">
    <property type="entry name" value="Spore_GerAC-like_C"/>
</dbReference>
<accession>A0ABW2ELZ4</accession>
<dbReference type="InterPro" id="IPR057336">
    <property type="entry name" value="GerAC_N"/>
</dbReference>
<organism evidence="10 11">
    <name type="scientific">Halobacillus seohaensis</name>
    <dbReference type="NCBI Taxonomy" id="447421"/>
    <lineage>
        <taxon>Bacteria</taxon>
        <taxon>Bacillati</taxon>
        <taxon>Bacillota</taxon>
        <taxon>Bacilli</taxon>
        <taxon>Bacillales</taxon>
        <taxon>Bacillaceae</taxon>
        <taxon>Halobacillus</taxon>
    </lineage>
</organism>
<dbReference type="PANTHER" id="PTHR35789">
    <property type="entry name" value="SPORE GERMINATION PROTEIN B3"/>
    <property type="match status" value="1"/>
</dbReference>
<keyword evidence="6" id="KW-0564">Palmitate</keyword>
<dbReference type="PANTHER" id="PTHR35789:SF1">
    <property type="entry name" value="SPORE GERMINATION PROTEIN B3"/>
    <property type="match status" value="1"/>
</dbReference>
<dbReference type="PROSITE" id="PS51257">
    <property type="entry name" value="PROKAR_LIPOPROTEIN"/>
    <property type="match status" value="1"/>
</dbReference>
<gene>
    <name evidence="10" type="ORF">ACFQIC_16365</name>
</gene>
<evidence type="ECO:0000256" key="2">
    <source>
        <dbReference type="ARBA" id="ARBA00007886"/>
    </source>
</evidence>
<evidence type="ECO:0000256" key="3">
    <source>
        <dbReference type="ARBA" id="ARBA00022544"/>
    </source>
</evidence>
<comment type="similarity">
    <text evidence="2">Belongs to the GerABKC lipoprotein family.</text>
</comment>
<name>A0ABW2ELZ4_9BACI</name>
<protein>
    <submittedName>
        <fullName evidence="10">Ger(X)C family spore germination protein</fullName>
    </submittedName>
</protein>
<evidence type="ECO:0000256" key="7">
    <source>
        <dbReference type="ARBA" id="ARBA00023288"/>
    </source>
</evidence>